<comment type="catalytic activity">
    <reaction evidence="6">
        <text>a (3S)-3-hydroxyacyl-CoA = a (2E)-enoyl-CoA + H2O</text>
        <dbReference type="Rhea" id="RHEA:16105"/>
        <dbReference type="ChEBI" id="CHEBI:15377"/>
        <dbReference type="ChEBI" id="CHEBI:57318"/>
        <dbReference type="ChEBI" id="CHEBI:58856"/>
        <dbReference type="EC" id="4.2.1.17"/>
    </reaction>
</comment>
<dbReference type="CDD" id="cd06558">
    <property type="entry name" value="crotonase-like"/>
    <property type="match status" value="1"/>
</dbReference>
<keyword evidence="5 9" id="KW-0456">Lyase</keyword>
<dbReference type="Proteomes" id="UP000703038">
    <property type="component" value="Unassembled WGS sequence"/>
</dbReference>
<dbReference type="RefSeq" id="WP_307806122.1">
    <property type="nucleotide sequence ID" value="NZ_JAFBBK010000001.1"/>
</dbReference>
<evidence type="ECO:0000256" key="8">
    <source>
        <dbReference type="RuleBase" id="RU003707"/>
    </source>
</evidence>
<dbReference type="InterPro" id="IPR029045">
    <property type="entry name" value="ClpP/crotonase-like_dom_sf"/>
</dbReference>
<dbReference type="Pfam" id="PF00378">
    <property type="entry name" value="ECH_1"/>
    <property type="match status" value="1"/>
</dbReference>
<organism evidence="9 10">
    <name type="scientific">Rhodococcoides corynebacterioides</name>
    <dbReference type="NCBI Taxonomy" id="53972"/>
    <lineage>
        <taxon>Bacteria</taxon>
        <taxon>Bacillati</taxon>
        <taxon>Actinomycetota</taxon>
        <taxon>Actinomycetes</taxon>
        <taxon>Mycobacteriales</taxon>
        <taxon>Nocardiaceae</taxon>
        <taxon>Rhodococcoides</taxon>
    </lineage>
</organism>
<evidence type="ECO:0000256" key="3">
    <source>
        <dbReference type="ARBA" id="ARBA00022832"/>
    </source>
</evidence>
<evidence type="ECO:0000256" key="2">
    <source>
        <dbReference type="ARBA" id="ARBA00005254"/>
    </source>
</evidence>
<dbReference type="GO" id="GO:0004300">
    <property type="term" value="F:enoyl-CoA hydratase activity"/>
    <property type="evidence" value="ECO:0007669"/>
    <property type="project" value="UniProtKB-EC"/>
</dbReference>
<evidence type="ECO:0000256" key="6">
    <source>
        <dbReference type="ARBA" id="ARBA00023709"/>
    </source>
</evidence>
<comment type="similarity">
    <text evidence="2 8">Belongs to the enoyl-CoA hydratase/isomerase family.</text>
</comment>
<keyword evidence="10" id="KW-1185">Reference proteome</keyword>
<protein>
    <submittedName>
        <fullName evidence="9">Enoyl-CoA hydratase</fullName>
        <ecNumber evidence="9">4.2.1.17</ecNumber>
    </submittedName>
</protein>
<dbReference type="InterPro" id="IPR018376">
    <property type="entry name" value="Enoyl-CoA_hyd/isom_CS"/>
</dbReference>
<dbReference type="EMBL" id="JAFBBK010000001">
    <property type="protein sequence ID" value="MBM7413657.1"/>
    <property type="molecule type" value="Genomic_DNA"/>
</dbReference>
<dbReference type="PROSITE" id="PS00166">
    <property type="entry name" value="ENOYL_COA_HYDRATASE"/>
    <property type="match status" value="1"/>
</dbReference>
<evidence type="ECO:0000256" key="5">
    <source>
        <dbReference type="ARBA" id="ARBA00023239"/>
    </source>
</evidence>
<comment type="function">
    <text evidence="1">Could possibly oxidize fatty acids using specific components.</text>
</comment>
<evidence type="ECO:0000313" key="10">
    <source>
        <dbReference type="Proteomes" id="UP000703038"/>
    </source>
</evidence>
<evidence type="ECO:0000256" key="4">
    <source>
        <dbReference type="ARBA" id="ARBA00023098"/>
    </source>
</evidence>
<dbReference type="SUPFAM" id="SSF52096">
    <property type="entry name" value="ClpP/crotonase"/>
    <property type="match status" value="1"/>
</dbReference>
<evidence type="ECO:0000313" key="9">
    <source>
        <dbReference type="EMBL" id="MBM7413657.1"/>
    </source>
</evidence>
<name>A0ABS2KNY1_9NOCA</name>
<gene>
    <name evidence="9" type="ORF">JOE42_000390</name>
</gene>
<comment type="catalytic activity">
    <reaction evidence="7">
        <text>a 4-saturated-(3S)-3-hydroxyacyl-CoA = a (3E)-enoyl-CoA + H2O</text>
        <dbReference type="Rhea" id="RHEA:20724"/>
        <dbReference type="ChEBI" id="CHEBI:15377"/>
        <dbReference type="ChEBI" id="CHEBI:58521"/>
        <dbReference type="ChEBI" id="CHEBI:137480"/>
        <dbReference type="EC" id="4.2.1.17"/>
    </reaction>
</comment>
<sequence length="244" mass="25465">MTIGITRNGAVLTVELQRPERRNALNTALCTEVREAVEGAEADGTRVVVITGEGTSFCAGADLSGEAIADEFPEALLSMNRALQTVSVPVIAAVNGPAVGAGTQLAIAADLRVVDSGAFFAIPSTRLAIAVDNWTVKRLVSLAGGGPARTVLLGAEQLSAEEALTCGLANKLGDLDVAHAWAEEIAQLAPLSLRHLKLVFNDDGTRDEANATQLDAFAAAWASNDAVEARIARKEKRPPVFQGQ</sequence>
<dbReference type="InterPro" id="IPR001753">
    <property type="entry name" value="Enoyl-CoA_hydra/iso"/>
</dbReference>
<keyword evidence="4" id="KW-0443">Lipid metabolism</keyword>
<reference evidence="9 10" key="1">
    <citation type="submission" date="2021-01" db="EMBL/GenBank/DDBJ databases">
        <title>Genomics of switchgrass bacterial isolates.</title>
        <authorList>
            <person name="Shade A."/>
        </authorList>
    </citation>
    <scope>NUCLEOTIDE SEQUENCE [LARGE SCALE GENOMIC DNA]</scope>
    <source>
        <strain evidence="9 10">PvP111</strain>
    </source>
</reference>
<dbReference type="EC" id="4.2.1.17" evidence="9"/>
<keyword evidence="3" id="KW-0276">Fatty acid metabolism</keyword>
<dbReference type="NCBIfam" id="NF005891">
    <property type="entry name" value="PRK07854.1"/>
    <property type="match status" value="1"/>
</dbReference>
<evidence type="ECO:0000256" key="7">
    <source>
        <dbReference type="ARBA" id="ARBA00023717"/>
    </source>
</evidence>
<dbReference type="PANTHER" id="PTHR11941:SF169">
    <property type="entry name" value="(7AS)-7A-METHYL-1,5-DIOXO-2,3,5,6,7,7A-HEXAHYDRO-1H-INDENE-CARBOXYL-COA HYDROLASE"/>
    <property type="match status" value="1"/>
</dbReference>
<comment type="caution">
    <text evidence="9">The sequence shown here is derived from an EMBL/GenBank/DDBJ whole genome shotgun (WGS) entry which is preliminary data.</text>
</comment>
<evidence type="ECO:0000256" key="1">
    <source>
        <dbReference type="ARBA" id="ARBA00002994"/>
    </source>
</evidence>
<proteinExistence type="inferred from homology"/>
<dbReference type="Gene3D" id="3.90.226.10">
    <property type="entry name" value="2-enoyl-CoA Hydratase, Chain A, domain 1"/>
    <property type="match status" value="1"/>
</dbReference>
<dbReference type="PANTHER" id="PTHR11941">
    <property type="entry name" value="ENOYL-COA HYDRATASE-RELATED"/>
    <property type="match status" value="1"/>
</dbReference>
<accession>A0ABS2KNY1</accession>